<evidence type="ECO:0000313" key="1">
    <source>
        <dbReference type="EMBL" id="RVW93705.1"/>
    </source>
</evidence>
<keyword evidence="1" id="KW-0067">ATP-binding</keyword>
<organism evidence="1 2">
    <name type="scientific">Vitis vinifera</name>
    <name type="common">Grape</name>
    <dbReference type="NCBI Taxonomy" id="29760"/>
    <lineage>
        <taxon>Eukaryota</taxon>
        <taxon>Viridiplantae</taxon>
        <taxon>Streptophyta</taxon>
        <taxon>Embryophyta</taxon>
        <taxon>Tracheophyta</taxon>
        <taxon>Spermatophyta</taxon>
        <taxon>Magnoliopsida</taxon>
        <taxon>eudicotyledons</taxon>
        <taxon>Gunneridae</taxon>
        <taxon>Pentapetalae</taxon>
        <taxon>rosids</taxon>
        <taxon>Vitales</taxon>
        <taxon>Vitaceae</taxon>
        <taxon>Viteae</taxon>
        <taxon>Vitis</taxon>
    </lineage>
</organism>
<sequence>MRSHLHMPVVLLFSATFNDTDKNCITRKASYHQMFVKKDELSLQVVKQCKVKCPDELSKMVVIKDKIFDEKDNILISKIENHFGVQIVEDKMHLYRLRLVITLVTSAANNAREKVMKACQMSLIEATCNMEGH</sequence>
<comment type="caution">
    <text evidence="1">The sequence shown here is derived from an EMBL/GenBank/DDBJ whole genome shotgun (WGS) entry which is preliminary data.</text>
</comment>
<evidence type="ECO:0000313" key="2">
    <source>
        <dbReference type="Proteomes" id="UP000288805"/>
    </source>
</evidence>
<dbReference type="EMBL" id="QGNW01000127">
    <property type="protein sequence ID" value="RVW93705.1"/>
    <property type="molecule type" value="Genomic_DNA"/>
</dbReference>
<gene>
    <name evidence="1" type="primary">Os03g0158200_5</name>
    <name evidence="1" type="ORF">CK203_043400</name>
</gene>
<reference evidence="1 2" key="1">
    <citation type="journal article" date="2018" name="PLoS Genet.">
        <title>Population sequencing reveals clonal diversity and ancestral inbreeding in the grapevine cultivar Chardonnay.</title>
        <authorList>
            <person name="Roach M.J."/>
            <person name="Johnson D.L."/>
            <person name="Bohlmann J."/>
            <person name="van Vuuren H.J."/>
            <person name="Jones S.J."/>
            <person name="Pretorius I.S."/>
            <person name="Schmidt S.A."/>
            <person name="Borneman A.R."/>
        </authorList>
    </citation>
    <scope>NUCLEOTIDE SEQUENCE [LARGE SCALE GENOMIC DNA]</scope>
    <source>
        <strain evidence="2">cv. Chardonnay</strain>
        <tissue evidence="1">Leaf</tissue>
    </source>
</reference>
<accession>A0A438IAF3</accession>
<keyword evidence="1" id="KW-0347">Helicase</keyword>
<keyword evidence="1" id="KW-0547">Nucleotide-binding</keyword>
<name>A0A438IAF3_VITVI</name>
<dbReference type="AlphaFoldDB" id="A0A438IAF3"/>
<keyword evidence="1" id="KW-0378">Hydrolase</keyword>
<dbReference type="GO" id="GO:0004386">
    <property type="term" value="F:helicase activity"/>
    <property type="evidence" value="ECO:0007669"/>
    <property type="project" value="UniProtKB-KW"/>
</dbReference>
<dbReference type="Proteomes" id="UP000288805">
    <property type="component" value="Unassembled WGS sequence"/>
</dbReference>
<protein>
    <submittedName>
        <fullName evidence="1">DEAD-box ATP-dependent RNA helicase 38</fullName>
    </submittedName>
</protein>
<proteinExistence type="predicted"/>